<feature type="region of interest" description="Disordered" evidence="1">
    <location>
        <begin position="43"/>
        <end position="87"/>
    </location>
</feature>
<reference evidence="3" key="1">
    <citation type="submission" date="2017-11" db="EMBL/GenBank/DDBJ databases">
        <authorList>
            <person name="Lima N.C."/>
            <person name="Parody-Merino A.M."/>
            <person name="Battley P.F."/>
            <person name="Fidler A.E."/>
            <person name="Prosdocimi F."/>
        </authorList>
    </citation>
    <scope>NUCLEOTIDE SEQUENCE [LARGE SCALE GENOMIC DNA]</scope>
</reference>
<sequence length="155" mass="17764">MSLAIATSMRTHRCLKGRLLESWQLFIAPKLKPVTLPESMTWVSPPKPGPARRSADFPGSDSSANHLTLPGPTTTQKKRKMKKMKMKKTVTKKMTTMKMMLEKKTMNNNNCTKKTTMKKTMTTKKMKKAEAKKKTMTKNKKMTMTKRTKMTMTMK</sequence>
<evidence type="ECO:0000313" key="3">
    <source>
        <dbReference type="Proteomes" id="UP000233556"/>
    </source>
</evidence>
<proteinExistence type="predicted"/>
<evidence type="ECO:0000256" key="1">
    <source>
        <dbReference type="SAM" id="MobiDB-lite"/>
    </source>
</evidence>
<keyword evidence="3" id="KW-1185">Reference proteome</keyword>
<dbReference type="Proteomes" id="UP000233556">
    <property type="component" value="Unassembled WGS sequence"/>
</dbReference>
<gene>
    <name evidence="2" type="ORF">llap_4259</name>
</gene>
<dbReference type="AlphaFoldDB" id="A0A2I0UHC4"/>
<name>A0A2I0UHC4_LIMLA</name>
<protein>
    <submittedName>
        <fullName evidence="2">Uncharacterized protein</fullName>
    </submittedName>
</protein>
<accession>A0A2I0UHC4</accession>
<feature type="compositionally biased region" description="Basic residues" evidence="1">
    <location>
        <begin position="76"/>
        <end position="87"/>
    </location>
</feature>
<dbReference type="EMBL" id="KZ505760">
    <property type="protein sequence ID" value="PKU45436.1"/>
    <property type="molecule type" value="Genomic_DNA"/>
</dbReference>
<evidence type="ECO:0000313" key="2">
    <source>
        <dbReference type="EMBL" id="PKU45436.1"/>
    </source>
</evidence>
<reference evidence="3" key="2">
    <citation type="submission" date="2017-12" db="EMBL/GenBank/DDBJ databases">
        <title>Genome sequence of the Bar-tailed Godwit (Limosa lapponica baueri).</title>
        <authorList>
            <person name="Lima N.C.B."/>
            <person name="Parody-Merino A.M."/>
            <person name="Battley P.F."/>
            <person name="Fidler A.E."/>
            <person name="Prosdocimi F."/>
        </authorList>
    </citation>
    <scope>NUCLEOTIDE SEQUENCE [LARGE SCALE GENOMIC DNA]</scope>
</reference>
<organism evidence="2 3">
    <name type="scientific">Limosa lapponica baueri</name>
    <dbReference type="NCBI Taxonomy" id="1758121"/>
    <lineage>
        <taxon>Eukaryota</taxon>
        <taxon>Metazoa</taxon>
        <taxon>Chordata</taxon>
        <taxon>Craniata</taxon>
        <taxon>Vertebrata</taxon>
        <taxon>Euteleostomi</taxon>
        <taxon>Archelosauria</taxon>
        <taxon>Archosauria</taxon>
        <taxon>Dinosauria</taxon>
        <taxon>Saurischia</taxon>
        <taxon>Theropoda</taxon>
        <taxon>Coelurosauria</taxon>
        <taxon>Aves</taxon>
        <taxon>Neognathae</taxon>
        <taxon>Neoaves</taxon>
        <taxon>Charadriiformes</taxon>
        <taxon>Scolopacidae</taxon>
        <taxon>Limosa</taxon>
    </lineage>
</organism>